<keyword evidence="3" id="KW-1185">Reference proteome</keyword>
<sequence>MDGTPCAEVREIGSDRGIASLVAKELAEAERVSAGDRGRESEGLIDAGGRRTCQRREGERRRRERVIGGRER</sequence>
<protein>
    <submittedName>
        <fullName evidence="2">Uncharacterized protein</fullName>
    </submittedName>
</protein>
<proteinExistence type="predicted"/>
<dbReference type="AlphaFoldDB" id="A0A660KNH3"/>
<accession>A0A660KNH3</accession>
<evidence type="ECO:0000313" key="3">
    <source>
        <dbReference type="Proteomes" id="UP000327013"/>
    </source>
</evidence>
<feature type="compositionally biased region" description="Basic and acidic residues" evidence="1">
    <location>
        <begin position="29"/>
        <end position="42"/>
    </location>
</feature>
<organism evidence="2 3">
    <name type="scientific">Carpinus fangiana</name>
    <dbReference type="NCBI Taxonomy" id="176857"/>
    <lineage>
        <taxon>Eukaryota</taxon>
        <taxon>Viridiplantae</taxon>
        <taxon>Streptophyta</taxon>
        <taxon>Embryophyta</taxon>
        <taxon>Tracheophyta</taxon>
        <taxon>Spermatophyta</taxon>
        <taxon>Magnoliopsida</taxon>
        <taxon>eudicotyledons</taxon>
        <taxon>Gunneridae</taxon>
        <taxon>Pentapetalae</taxon>
        <taxon>rosids</taxon>
        <taxon>fabids</taxon>
        <taxon>Fagales</taxon>
        <taxon>Betulaceae</taxon>
        <taxon>Carpinus</taxon>
    </lineage>
</organism>
<feature type="region of interest" description="Disordered" evidence="1">
    <location>
        <begin position="29"/>
        <end position="72"/>
    </location>
</feature>
<gene>
    <name evidence="2" type="ORF">FH972_009963</name>
</gene>
<evidence type="ECO:0000256" key="1">
    <source>
        <dbReference type="SAM" id="MobiDB-lite"/>
    </source>
</evidence>
<reference evidence="2 3" key="1">
    <citation type="submission" date="2019-06" db="EMBL/GenBank/DDBJ databases">
        <title>A chromosomal-level reference genome of Carpinus fangiana (Coryloideae, Betulaceae).</title>
        <authorList>
            <person name="Yang X."/>
            <person name="Wang Z."/>
            <person name="Zhang L."/>
            <person name="Hao G."/>
            <person name="Liu J."/>
            <person name="Yang Y."/>
        </authorList>
    </citation>
    <scope>NUCLEOTIDE SEQUENCE [LARGE SCALE GENOMIC DNA]</scope>
    <source>
        <strain evidence="2">Cfa_2016G</strain>
        <tissue evidence="2">Leaf</tissue>
    </source>
</reference>
<feature type="compositionally biased region" description="Basic and acidic residues" evidence="1">
    <location>
        <begin position="54"/>
        <end position="72"/>
    </location>
</feature>
<evidence type="ECO:0000313" key="2">
    <source>
        <dbReference type="EMBL" id="KAE8037374.1"/>
    </source>
</evidence>
<dbReference type="Proteomes" id="UP000327013">
    <property type="component" value="Chromosome 4"/>
</dbReference>
<dbReference type="EMBL" id="CM017324">
    <property type="protein sequence ID" value="KAE8037374.1"/>
    <property type="molecule type" value="Genomic_DNA"/>
</dbReference>
<name>A0A660KNH3_9ROSI</name>